<evidence type="ECO:0000256" key="5">
    <source>
        <dbReference type="ARBA" id="ARBA00023136"/>
    </source>
</evidence>
<dbReference type="PRINTS" id="PR00758">
    <property type="entry name" value="ARSENICPUMP"/>
</dbReference>
<evidence type="ECO:0000256" key="3">
    <source>
        <dbReference type="ARBA" id="ARBA00022692"/>
    </source>
</evidence>
<keyword evidence="2" id="KW-1003">Cell membrane</keyword>
<dbReference type="EMBL" id="CP089984">
    <property type="protein sequence ID" value="WXB13890.1"/>
    <property type="molecule type" value="Genomic_DNA"/>
</dbReference>
<sequence length="430" mass="45135">MDEAVAYSTLAVTVTLAVSRPRVGLRGLRFTPGAAALVGVAVLFMAGLLRLDDMRTSAQMQWRPLAALTSIMILTGVVQEVGAFERLAQRIESYAHRTSAARAFGLVFLVSVVTPSLLNNDSAILLLTPLVIALTRRLYPGRPALTEAFAFAVFLAPGVAPFVISNPMNMIVAEFAGVGFNAYAAVMLPISVAGAILTYAVLRGHFRHELESAVAEPAPVSIAKAHPAERPAMALLLAVFLAYPVMAALGGPIWVVSVAGAASSLALAWHYRIAPARKVLGHVSPDILVFLWGVFLVVGGLRHVGVVDRLAALYQSASAHAGSEIGVIGTVAALGSAIVDNHPMSILNMMALREHGAYGAHDGSRAILAALIGGDIGPRLLPIGSLAGLLWMDLLRRAGVAISIGKFIRLGTLVLLPTLALSLAMLYFLA</sequence>
<dbReference type="Pfam" id="PF02040">
    <property type="entry name" value="ArsB"/>
    <property type="match status" value="1"/>
</dbReference>
<comment type="subcellular location">
    <subcellularLocation>
        <location evidence="1">Cell membrane</location>
        <topology evidence="1">Multi-pass membrane protein</topology>
    </subcellularLocation>
</comment>
<name>A0ABZ2LXN4_9BACT</name>
<dbReference type="Proteomes" id="UP001370348">
    <property type="component" value="Chromosome"/>
</dbReference>
<feature type="transmembrane region" description="Helical" evidence="6">
    <location>
        <begin position="407"/>
        <end position="429"/>
    </location>
</feature>
<dbReference type="RefSeq" id="WP_394823509.1">
    <property type="nucleotide sequence ID" value="NZ_CP089984.1"/>
</dbReference>
<feature type="transmembrane region" description="Helical" evidence="6">
    <location>
        <begin position="148"/>
        <end position="168"/>
    </location>
</feature>
<keyword evidence="8" id="KW-1185">Reference proteome</keyword>
<evidence type="ECO:0000256" key="4">
    <source>
        <dbReference type="ARBA" id="ARBA00022989"/>
    </source>
</evidence>
<evidence type="ECO:0000256" key="2">
    <source>
        <dbReference type="ARBA" id="ARBA00022475"/>
    </source>
</evidence>
<proteinExistence type="predicted"/>
<feature type="transmembrane region" description="Helical" evidence="6">
    <location>
        <begin position="30"/>
        <end position="49"/>
    </location>
</feature>
<feature type="transmembrane region" description="Helical" evidence="6">
    <location>
        <begin position="231"/>
        <end position="247"/>
    </location>
</feature>
<organism evidence="7 8">
    <name type="scientific">Pendulispora albinea</name>
    <dbReference type="NCBI Taxonomy" id="2741071"/>
    <lineage>
        <taxon>Bacteria</taxon>
        <taxon>Pseudomonadati</taxon>
        <taxon>Myxococcota</taxon>
        <taxon>Myxococcia</taxon>
        <taxon>Myxococcales</taxon>
        <taxon>Sorangiineae</taxon>
        <taxon>Pendulisporaceae</taxon>
        <taxon>Pendulispora</taxon>
    </lineage>
</organism>
<protein>
    <submittedName>
        <fullName evidence="7">Anion permease</fullName>
    </submittedName>
</protein>
<gene>
    <name evidence="7" type="ORF">LZC94_39415</name>
</gene>
<evidence type="ECO:0000256" key="1">
    <source>
        <dbReference type="ARBA" id="ARBA00004651"/>
    </source>
</evidence>
<accession>A0ABZ2LXN4</accession>
<keyword evidence="3 6" id="KW-0812">Transmembrane</keyword>
<dbReference type="InterPro" id="IPR000802">
    <property type="entry name" value="Arsenical_pump_ArsB"/>
</dbReference>
<feature type="transmembrane region" description="Helical" evidence="6">
    <location>
        <begin position="283"/>
        <end position="301"/>
    </location>
</feature>
<keyword evidence="4 6" id="KW-1133">Transmembrane helix</keyword>
<evidence type="ECO:0000313" key="7">
    <source>
        <dbReference type="EMBL" id="WXB13890.1"/>
    </source>
</evidence>
<keyword evidence="5 6" id="KW-0472">Membrane</keyword>
<dbReference type="PANTHER" id="PTHR43302:SF5">
    <property type="entry name" value="TRANSPORTER ARSB-RELATED"/>
    <property type="match status" value="1"/>
</dbReference>
<dbReference type="PANTHER" id="PTHR43302">
    <property type="entry name" value="TRANSPORTER ARSB-RELATED"/>
    <property type="match status" value="1"/>
</dbReference>
<reference evidence="7 8" key="1">
    <citation type="submission" date="2021-12" db="EMBL/GenBank/DDBJ databases">
        <title>Discovery of the Pendulisporaceae a myxobacterial family with distinct sporulation behavior and unique specialized metabolism.</title>
        <authorList>
            <person name="Garcia R."/>
            <person name="Popoff A."/>
            <person name="Bader C.D."/>
            <person name="Loehr J."/>
            <person name="Walesch S."/>
            <person name="Walt C."/>
            <person name="Boldt J."/>
            <person name="Bunk B."/>
            <person name="Haeckl F.J.F.P.J."/>
            <person name="Gunesch A.P."/>
            <person name="Birkelbach J."/>
            <person name="Nuebel U."/>
            <person name="Pietschmann T."/>
            <person name="Bach T."/>
            <person name="Mueller R."/>
        </authorList>
    </citation>
    <scope>NUCLEOTIDE SEQUENCE [LARGE SCALE GENOMIC DNA]</scope>
    <source>
        <strain evidence="7 8">MSr11954</strain>
    </source>
</reference>
<feature type="transmembrane region" description="Helical" evidence="6">
    <location>
        <begin position="61"/>
        <end position="78"/>
    </location>
</feature>
<evidence type="ECO:0000256" key="6">
    <source>
        <dbReference type="SAM" id="Phobius"/>
    </source>
</evidence>
<feature type="transmembrane region" description="Helical" evidence="6">
    <location>
        <begin position="99"/>
        <end position="117"/>
    </location>
</feature>
<feature type="transmembrane region" description="Helical" evidence="6">
    <location>
        <begin position="180"/>
        <end position="202"/>
    </location>
</feature>
<evidence type="ECO:0000313" key="8">
    <source>
        <dbReference type="Proteomes" id="UP001370348"/>
    </source>
</evidence>